<keyword evidence="3" id="KW-1185">Reference proteome</keyword>
<name>A0A7T8KCN6_CALRO</name>
<protein>
    <submittedName>
        <fullName evidence="2">Uncharacterized protein</fullName>
    </submittedName>
</protein>
<proteinExistence type="predicted"/>
<accession>A0A7T8KCN6</accession>
<dbReference type="Proteomes" id="UP000595437">
    <property type="component" value="Chromosome 4"/>
</dbReference>
<evidence type="ECO:0000313" key="3">
    <source>
        <dbReference type="Proteomes" id="UP000595437"/>
    </source>
</evidence>
<dbReference type="AlphaFoldDB" id="A0A7T8KCN6"/>
<reference evidence="3" key="1">
    <citation type="submission" date="2021-01" db="EMBL/GenBank/DDBJ databases">
        <title>Caligus Genome Assembly.</title>
        <authorList>
            <person name="Gallardo-Escarate C."/>
        </authorList>
    </citation>
    <scope>NUCLEOTIDE SEQUENCE [LARGE SCALE GENOMIC DNA]</scope>
</reference>
<keyword evidence="1" id="KW-1133">Transmembrane helix</keyword>
<evidence type="ECO:0000313" key="2">
    <source>
        <dbReference type="EMBL" id="QQP53477.1"/>
    </source>
</evidence>
<keyword evidence="1" id="KW-0812">Transmembrane</keyword>
<feature type="transmembrane region" description="Helical" evidence="1">
    <location>
        <begin position="20"/>
        <end position="40"/>
    </location>
</feature>
<gene>
    <name evidence="2" type="ORF">FKW44_005979</name>
</gene>
<dbReference type="EMBL" id="CP045893">
    <property type="protein sequence ID" value="QQP53477.1"/>
    <property type="molecule type" value="Genomic_DNA"/>
</dbReference>
<keyword evidence="1" id="KW-0472">Membrane</keyword>
<sequence length="59" mass="6158">MVFQSAVVPAGGAVIDTRLGLQVNPIGIIVFLAVCFIWGVENRAPVGSAQTCLRSAESQ</sequence>
<evidence type="ECO:0000256" key="1">
    <source>
        <dbReference type="SAM" id="Phobius"/>
    </source>
</evidence>
<organism evidence="2 3">
    <name type="scientific">Caligus rogercresseyi</name>
    <name type="common">Sea louse</name>
    <dbReference type="NCBI Taxonomy" id="217165"/>
    <lineage>
        <taxon>Eukaryota</taxon>
        <taxon>Metazoa</taxon>
        <taxon>Ecdysozoa</taxon>
        <taxon>Arthropoda</taxon>
        <taxon>Crustacea</taxon>
        <taxon>Multicrustacea</taxon>
        <taxon>Hexanauplia</taxon>
        <taxon>Copepoda</taxon>
        <taxon>Siphonostomatoida</taxon>
        <taxon>Caligidae</taxon>
        <taxon>Caligus</taxon>
    </lineage>
</organism>